<dbReference type="Proteomes" id="UP000237889">
    <property type="component" value="Chromosome"/>
</dbReference>
<name>A0A2S0NDD7_9HYPH</name>
<dbReference type="EC" id="4.1.2.50" evidence="5"/>
<organism evidence="12 13">
    <name type="scientific">Phreatobacter cathodiphilus</name>
    <dbReference type="NCBI Taxonomy" id="1868589"/>
    <lineage>
        <taxon>Bacteria</taxon>
        <taxon>Pseudomonadati</taxon>
        <taxon>Pseudomonadota</taxon>
        <taxon>Alphaproteobacteria</taxon>
        <taxon>Hyphomicrobiales</taxon>
        <taxon>Phreatobacteraceae</taxon>
        <taxon>Phreatobacter</taxon>
    </lineage>
</organism>
<evidence type="ECO:0000256" key="1">
    <source>
        <dbReference type="ARBA" id="ARBA00001947"/>
    </source>
</evidence>
<comment type="similarity">
    <text evidence="4">Belongs to the PTPS family. QueD subfamily.</text>
</comment>
<dbReference type="RefSeq" id="WP_106749398.1">
    <property type="nucleotide sequence ID" value="NZ_CP027668.1"/>
</dbReference>
<dbReference type="AlphaFoldDB" id="A0A2S0NDD7"/>
<evidence type="ECO:0000256" key="6">
    <source>
        <dbReference type="ARBA" id="ARBA00018141"/>
    </source>
</evidence>
<dbReference type="EMBL" id="CP027668">
    <property type="protein sequence ID" value="AVO46057.1"/>
    <property type="molecule type" value="Genomic_DNA"/>
</dbReference>
<dbReference type="GO" id="GO:0070497">
    <property type="term" value="F:6-carboxytetrahydropterin synthase activity"/>
    <property type="evidence" value="ECO:0007669"/>
    <property type="project" value="UniProtKB-EC"/>
</dbReference>
<dbReference type="Gene3D" id="3.30.479.10">
    <property type="entry name" value="6-pyruvoyl tetrahydropterin synthase/QueD"/>
    <property type="match status" value="1"/>
</dbReference>
<comment type="function">
    <text evidence="2">Catalyzes the conversion of 7,8-dihydroneopterin triphosphate (H2NTP) to 6-carboxy-5,6,7,8-tetrahydropterin (CPH4) and acetaldehyde.</text>
</comment>
<dbReference type="PANTHER" id="PTHR12589:SF7">
    <property type="entry name" value="6-PYRUVOYL TETRAHYDROBIOPTERIN SYNTHASE"/>
    <property type="match status" value="1"/>
</dbReference>
<dbReference type="UniPathway" id="UPA00391"/>
<sequence length="136" mass="14738">MYSVEVRDRIMIAHSLPDPFFGPAQGKHGASFVVDVAFFRETLTAQNVVVDIGAALDVLGKTLKRLAYQDLDTLPEFAGQLTTTEFLCKYVFDRMAEAAASGALGADAAGLAKIRVTLHEHDLARATFEAPLARRA</sequence>
<comment type="pathway">
    <text evidence="3">Purine metabolism; 7-cyano-7-deazaguanine biosynthesis.</text>
</comment>
<keyword evidence="7" id="KW-0479">Metal-binding</keyword>
<gene>
    <name evidence="12" type="ORF">C6569_13805</name>
</gene>
<evidence type="ECO:0000256" key="3">
    <source>
        <dbReference type="ARBA" id="ARBA00005061"/>
    </source>
</evidence>
<evidence type="ECO:0000256" key="11">
    <source>
        <dbReference type="ARBA" id="ARBA00048807"/>
    </source>
</evidence>
<evidence type="ECO:0000313" key="12">
    <source>
        <dbReference type="EMBL" id="AVO46057.1"/>
    </source>
</evidence>
<evidence type="ECO:0000313" key="13">
    <source>
        <dbReference type="Proteomes" id="UP000237889"/>
    </source>
</evidence>
<keyword evidence="13" id="KW-1185">Reference proteome</keyword>
<evidence type="ECO:0000256" key="7">
    <source>
        <dbReference type="ARBA" id="ARBA00022723"/>
    </source>
</evidence>
<evidence type="ECO:0000256" key="2">
    <source>
        <dbReference type="ARBA" id="ARBA00002285"/>
    </source>
</evidence>
<dbReference type="SUPFAM" id="SSF55620">
    <property type="entry name" value="Tetrahydrobiopterin biosynthesis enzymes-like"/>
    <property type="match status" value="1"/>
</dbReference>
<dbReference type="GO" id="GO:0046872">
    <property type="term" value="F:metal ion binding"/>
    <property type="evidence" value="ECO:0007669"/>
    <property type="project" value="UniProtKB-KW"/>
</dbReference>
<keyword evidence="8" id="KW-0862">Zinc</keyword>
<evidence type="ECO:0000256" key="10">
    <source>
        <dbReference type="ARBA" id="ARBA00031449"/>
    </source>
</evidence>
<dbReference type="Pfam" id="PF01242">
    <property type="entry name" value="PTPS"/>
    <property type="match status" value="1"/>
</dbReference>
<comment type="catalytic activity">
    <reaction evidence="11">
        <text>7,8-dihydroneopterin 3'-triphosphate + H2O = 6-carboxy-5,6,7,8-tetrahydropterin + triphosphate + acetaldehyde + 2 H(+)</text>
        <dbReference type="Rhea" id="RHEA:27966"/>
        <dbReference type="ChEBI" id="CHEBI:15343"/>
        <dbReference type="ChEBI" id="CHEBI:15377"/>
        <dbReference type="ChEBI" id="CHEBI:15378"/>
        <dbReference type="ChEBI" id="CHEBI:18036"/>
        <dbReference type="ChEBI" id="CHEBI:58462"/>
        <dbReference type="ChEBI" id="CHEBI:61032"/>
        <dbReference type="EC" id="4.1.2.50"/>
    </reaction>
</comment>
<dbReference type="PANTHER" id="PTHR12589">
    <property type="entry name" value="PYRUVOYL TETRAHYDROBIOPTERIN SYNTHASE"/>
    <property type="match status" value="1"/>
</dbReference>
<evidence type="ECO:0000256" key="8">
    <source>
        <dbReference type="ARBA" id="ARBA00022833"/>
    </source>
</evidence>
<evidence type="ECO:0000256" key="9">
    <source>
        <dbReference type="ARBA" id="ARBA00023239"/>
    </source>
</evidence>
<dbReference type="OrthoDB" id="9787853at2"/>
<proteinExistence type="inferred from homology"/>
<protein>
    <recommendedName>
        <fullName evidence="6">6-carboxy-5,6,7,8-tetrahydropterin synthase</fullName>
        <ecNumber evidence="5">4.1.2.50</ecNumber>
    </recommendedName>
    <alternativeName>
        <fullName evidence="10">Queuosine biosynthesis protein QueD</fullName>
    </alternativeName>
</protein>
<comment type="cofactor">
    <cofactor evidence="1">
        <name>Zn(2+)</name>
        <dbReference type="ChEBI" id="CHEBI:29105"/>
    </cofactor>
</comment>
<keyword evidence="9" id="KW-0456">Lyase</keyword>
<dbReference type="KEGG" id="phr:C6569_13805"/>
<dbReference type="InterPro" id="IPR038418">
    <property type="entry name" value="6-PTP_synth/QueD_sf"/>
</dbReference>
<evidence type="ECO:0000256" key="4">
    <source>
        <dbReference type="ARBA" id="ARBA00008900"/>
    </source>
</evidence>
<evidence type="ECO:0000256" key="5">
    <source>
        <dbReference type="ARBA" id="ARBA00012982"/>
    </source>
</evidence>
<reference evidence="12 13" key="1">
    <citation type="submission" date="2018-03" db="EMBL/GenBank/DDBJ databases">
        <title>Genome sequencing of Phreatobacter sp.</title>
        <authorList>
            <person name="Kim S.-J."/>
            <person name="Heo J."/>
            <person name="Kwon S.-W."/>
        </authorList>
    </citation>
    <scope>NUCLEOTIDE SEQUENCE [LARGE SCALE GENOMIC DNA]</scope>
    <source>
        <strain evidence="12 13">S-12</strain>
    </source>
</reference>
<dbReference type="InterPro" id="IPR007115">
    <property type="entry name" value="6-PTP_synth/QueD"/>
</dbReference>
<accession>A0A2S0NDD7</accession>